<gene>
    <name evidence="2" type="ORF">UFOPK3564_00413</name>
</gene>
<sequence length="162" mass="17452">MGTTTLFRWDSLRHPSAVLLDEPVMAAAPVSPVARRAPGRGAWGHEPLTGAQVRLLAVTATRVAVIALDRDVGGPYLYRPLRVEIVVPRSEVRGVRMGALRPSRRFTIVLEGGDTWPLEVSTWGRRHWGPVLTELGQVGPGESHARAESSPDGHVVSSDVGA</sequence>
<dbReference type="AlphaFoldDB" id="A0A6J7G303"/>
<feature type="region of interest" description="Disordered" evidence="1">
    <location>
        <begin position="136"/>
        <end position="162"/>
    </location>
</feature>
<proteinExistence type="predicted"/>
<name>A0A6J7G303_9ZZZZ</name>
<evidence type="ECO:0000256" key="1">
    <source>
        <dbReference type="SAM" id="MobiDB-lite"/>
    </source>
</evidence>
<dbReference type="EMBL" id="CAFBMK010000013">
    <property type="protein sequence ID" value="CAB4898029.1"/>
    <property type="molecule type" value="Genomic_DNA"/>
</dbReference>
<accession>A0A6J7G303</accession>
<evidence type="ECO:0000313" key="2">
    <source>
        <dbReference type="EMBL" id="CAB4898029.1"/>
    </source>
</evidence>
<reference evidence="2" key="1">
    <citation type="submission" date="2020-05" db="EMBL/GenBank/DDBJ databases">
        <authorList>
            <person name="Chiriac C."/>
            <person name="Salcher M."/>
            <person name="Ghai R."/>
            <person name="Kavagutti S V."/>
        </authorList>
    </citation>
    <scope>NUCLEOTIDE SEQUENCE</scope>
</reference>
<protein>
    <submittedName>
        <fullName evidence="2">Unannotated protein</fullName>
    </submittedName>
</protein>
<organism evidence="2">
    <name type="scientific">freshwater metagenome</name>
    <dbReference type="NCBI Taxonomy" id="449393"/>
    <lineage>
        <taxon>unclassified sequences</taxon>
        <taxon>metagenomes</taxon>
        <taxon>ecological metagenomes</taxon>
    </lineage>
</organism>